<dbReference type="NCBIfam" id="TIGR01634">
    <property type="entry name" value="tail_P2_I"/>
    <property type="match status" value="1"/>
</dbReference>
<dbReference type="InterPro" id="IPR058530">
    <property type="entry name" value="Baseplate_J-like_C"/>
</dbReference>
<dbReference type="AlphaFoldDB" id="A0A2X3LRF3"/>
<proteinExistence type="predicted"/>
<gene>
    <name evidence="2" type="primary">I_2</name>
    <name evidence="2" type="ORF">NCTC8009_02784</name>
</gene>
<evidence type="ECO:0000313" key="3">
    <source>
        <dbReference type="Proteomes" id="UP000250991"/>
    </source>
</evidence>
<evidence type="ECO:0000313" key="2">
    <source>
        <dbReference type="EMBL" id="SQD02330.1"/>
    </source>
</evidence>
<evidence type="ECO:0000259" key="1">
    <source>
        <dbReference type="Pfam" id="PF26079"/>
    </source>
</evidence>
<protein>
    <submittedName>
        <fullName evidence="2">Tail protein I</fullName>
    </submittedName>
</protein>
<sequence>MLAPSGAYEYFARSASGLVRDARAISPSPACVTVSILSTEGDGTATEALLNTVRAVLNAEDTRPGGRPPDRTERQNRDMAAECKTVLLPRPGIRNLILAAAESSFRKWLAEQGLIGQDVALSAIAAALHVHGVQRVEIIEPTQNMAISDIQAARCESFTNPAKVGAMSNSLLPPSASNFMRCAEAVGTRITDIPVDLNTLWSPDTCPVHLLPYLAWAFSVDRWDRNWPEETKRQVIRDAWLIHRHKGTISALRRGRWSPLGYLIEVKEWWQLTRSRGTFRIVVGVLDQGITDEMYQELERLIADAKPVSRHLTGLAISLSVNGKIFVGTGCYHGDALTVYPYTPESIIVEGDYFPAPGHSFN</sequence>
<dbReference type="InterPro" id="IPR006521">
    <property type="entry name" value="Tail_protein_I"/>
</dbReference>
<dbReference type="Pfam" id="PF26079">
    <property type="entry name" value="Baseplate_J_C"/>
    <property type="match status" value="1"/>
</dbReference>
<dbReference type="EMBL" id="UARW01000010">
    <property type="protein sequence ID" value="SQD02330.1"/>
    <property type="molecule type" value="Genomic_DNA"/>
</dbReference>
<dbReference type="Proteomes" id="UP000250991">
    <property type="component" value="Unassembled WGS sequence"/>
</dbReference>
<organism evidence="2 3">
    <name type="scientific">Escherichia coli</name>
    <dbReference type="NCBI Taxonomy" id="562"/>
    <lineage>
        <taxon>Bacteria</taxon>
        <taxon>Pseudomonadati</taxon>
        <taxon>Pseudomonadota</taxon>
        <taxon>Gammaproteobacteria</taxon>
        <taxon>Enterobacterales</taxon>
        <taxon>Enterobacteriaceae</taxon>
        <taxon>Escherichia</taxon>
    </lineage>
</organism>
<accession>A0A2X3LRF3</accession>
<reference evidence="2 3" key="1">
    <citation type="submission" date="2018-06" db="EMBL/GenBank/DDBJ databases">
        <authorList>
            <consortium name="Pathogen Informatics"/>
            <person name="Doyle S."/>
        </authorList>
    </citation>
    <scope>NUCLEOTIDE SEQUENCE [LARGE SCALE GENOMIC DNA]</scope>
    <source>
        <strain evidence="2 3">NCTC8009</strain>
    </source>
</reference>
<dbReference type="Pfam" id="PF09684">
    <property type="entry name" value="Tail_P2_I"/>
    <property type="match status" value="1"/>
</dbReference>
<name>A0A2X3LRF3_ECOLX</name>
<feature type="domain" description="Baseplate J-like C-terminal" evidence="1">
    <location>
        <begin position="97"/>
        <end position="157"/>
    </location>
</feature>